<reference evidence="1" key="1">
    <citation type="submission" date="2017-07" db="EMBL/GenBank/DDBJ databases">
        <title>Taro Niue Genome Assembly and Annotation.</title>
        <authorList>
            <person name="Atibalentja N."/>
            <person name="Keating K."/>
            <person name="Fields C.J."/>
        </authorList>
    </citation>
    <scope>NUCLEOTIDE SEQUENCE</scope>
    <source>
        <strain evidence="1">Niue_2</strain>
        <tissue evidence="1">Leaf</tissue>
    </source>
</reference>
<evidence type="ECO:0000313" key="1">
    <source>
        <dbReference type="EMBL" id="MQM11265.1"/>
    </source>
</evidence>
<protein>
    <submittedName>
        <fullName evidence="1">Uncharacterized protein</fullName>
    </submittedName>
</protein>
<proteinExistence type="predicted"/>
<dbReference type="AlphaFoldDB" id="A0A843X265"/>
<dbReference type="Proteomes" id="UP000652761">
    <property type="component" value="Unassembled WGS sequence"/>
</dbReference>
<keyword evidence="2" id="KW-1185">Reference proteome</keyword>
<sequence>MHPSTTALSTVNHPPRYAPPPLKAHTLRASLDRVKWVIFSVFIIPSNNSGSIILLLGKFANIGAASLDPERLLSDMQTGYGNKAEVDCLKHAYWPRPCRYNMARMVVTMGGGNQRWSTVDFRARTFVQFLNFDGILLASVKLEHSLNDFLTSGSACVISPLKLKLATILV</sequence>
<organism evidence="1 2">
    <name type="scientific">Colocasia esculenta</name>
    <name type="common">Wild taro</name>
    <name type="synonym">Arum esculentum</name>
    <dbReference type="NCBI Taxonomy" id="4460"/>
    <lineage>
        <taxon>Eukaryota</taxon>
        <taxon>Viridiplantae</taxon>
        <taxon>Streptophyta</taxon>
        <taxon>Embryophyta</taxon>
        <taxon>Tracheophyta</taxon>
        <taxon>Spermatophyta</taxon>
        <taxon>Magnoliopsida</taxon>
        <taxon>Liliopsida</taxon>
        <taxon>Araceae</taxon>
        <taxon>Aroideae</taxon>
        <taxon>Colocasieae</taxon>
        <taxon>Colocasia</taxon>
    </lineage>
</organism>
<gene>
    <name evidence="1" type="ORF">Taro_044176</name>
</gene>
<evidence type="ECO:0000313" key="2">
    <source>
        <dbReference type="Proteomes" id="UP000652761"/>
    </source>
</evidence>
<name>A0A843X265_COLES</name>
<comment type="caution">
    <text evidence="1">The sequence shown here is derived from an EMBL/GenBank/DDBJ whole genome shotgun (WGS) entry which is preliminary data.</text>
</comment>
<accession>A0A843X265</accession>
<dbReference type="EMBL" id="NMUH01004924">
    <property type="protein sequence ID" value="MQM11265.1"/>
    <property type="molecule type" value="Genomic_DNA"/>
</dbReference>